<dbReference type="GeneID" id="17351332"/>
<name>E1ZQB1_CHLVA</name>
<dbReference type="PANTHER" id="PTHR11364:SF27">
    <property type="entry name" value="SULFURTRANSFERASE"/>
    <property type="match status" value="1"/>
</dbReference>
<proteinExistence type="predicted"/>
<dbReference type="InterPro" id="IPR001763">
    <property type="entry name" value="Rhodanese-like_dom"/>
</dbReference>
<dbReference type="GO" id="GO:0004792">
    <property type="term" value="F:thiosulfate-cyanide sulfurtransferase activity"/>
    <property type="evidence" value="ECO:0007669"/>
    <property type="project" value="InterPro"/>
</dbReference>
<dbReference type="InterPro" id="IPR036873">
    <property type="entry name" value="Rhodanese-like_dom_sf"/>
</dbReference>
<dbReference type="eggNOG" id="KOG1529">
    <property type="taxonomic scope" value="Eukaryota"/>
</dbReference>
<dbReference type="PROSITE" id="PS50206">
    <property type="entry name" value="RHODANESE_3"/>
    <property type="match status" value="2"/>
</dbReference>
<evidence type="ECO:0000259" key="5">
    <source>
        <dbReference type="PROSITE" id="PS50206"/>
    </source>
</evidence>
<reference evidence="6 7" key="1">
    <citation type="journal article" date="2010" name="Plant Cell">
        <title>The Chlorella variabilis NC64A genome reveals adaptation to photosymbiosis, coevolution with viruses, and cryptic sex.</title>
        <authorList>
            <person name="Blanc G."/>
            <person name="Duncan G."/>
            <person name="Agarkova I."/>
            <person name="Borodovsky M."/>
            <person name="Gurnon J."/>
            <person name="Kuo A."/>
            <person name="Lindquist E."/>
            <person name="Lucas S."/>
            <person name="Pangilinan J."/>
            <person name="Polle J."/>
            <person name="Salamov A."/>
            <person name="Terry A."/>
            <person name="Yamada T."/>
            <person name="Dunigan D.D."/>
            <person name="Grigoriev I.V."/>
            <person name="Claverie J.M."/>
            <person name="Van Etten J.L."/>
        </authorList>
    </citation>
    <scope>NUCLEOTIDE SEQUENCE [LARGE SCALE GENOMIC DNA]</scope>
    <source>
        <strain evidence="6 7">NC64A</strain>
    </source>
</reference>
<feature type="domain" description="Rhodanese" evidence="5">
    <location>
        <begin position="186"/>
        <end position="301"/>
    </location>
</feature>
<dbReference type="Proteomes" id="UP000008141">
    <property type="component" value="Unassembled WGS sequence"/>
</dbReference>
<evidence type="ECO:0000256" key="4">
    <source>
        <dbReference type="SAM" id="MobiDB-lite"/>
    </source>
</evidence>
<dbReference type="RefSeq" id="XP_005844095.1">
    <property type="nucleotide sequence ID" value="XM_005844033.1"/>
</dbReference>
<keyword evidence="1 3" id="KW-0808">Transferase</keyword>
<dbReference type="OMA" id="NNNWFAS"/>
<feature type="compositionally biased region" description="Basic and acidic residues" evidence="4">
    <location>
        <begin position="193"/>
        <end position="207"/>
    </location>
</feature>
<dbReference type="Gene3D" id="3.40.250.10">
    <property type="entry name" value="Rhodanese-like domain"/>
    <property type="match status" value="2"/>
</dbReference>
<accession>E1ZQB1</accession>
<dbReference type="SUPFAM" id="SSF52821">
    <property type="entry name" value="Rhodanese/Cell cycle control phosphatase"/>
    <property type="match status" value="2"/>
</dbReference>
<dbReference type="InterPro" id="IPR001307">
    <property type="entry name" value="Thiosulphate_STrfase_CS"/>
</dbReference>
<dbReference type="AlphaFoldDB" id="E1ZQB1"/>
<dbReference type="EMBL" id="GL433859">
    <property type="protein sequence ID" value="EFN51993.1"/>
    <property type="molecule type" value="Genomic_DNA"/>
</dbReference>
<keyword evidence="2" id="KW-0677">Repeat</keyword>
<protein>
    <recommendedName>
        <fullName evidence="3">Sulfurtransferase</fullName>
    </recommendedName>
</protein>
<sequence>MVTAAAATEADAFPTLVSAEWLKQNLGQVKVLDATWYLPNAGKDAVAEHKAERIPGALLFDMDGIADPASTLPHMLPSERQFAAAADALGVSRDDALVVYDNTGIFASPRAWWTWHVFGHPRVAVLDGGLPAWKAAGGDMETSPMDNARMGAPVEALRNPPAATKYEARLDASQVRSWQQVLENVSSQQEQVVDARPEPRWRGEAPEPRPGLKMGHIPGSKNLQWPNVLRDGSTLKQPEELAAAFKSAGVDLSQPLVCCCGTGTTACILALAVQQVQPGAKVAIYDGSWSEWGQLPDVPVATGGS</sequence>
<organism evidence="7">
    <name type="scientific">Chlorella variabilis</name>
    <name type="common">Green alga</name>
    <dbReference type="NCBI Taxonomy" id="554065"/>
    <lineage>
        <taxon>Eukaryota</taxon>
        <taxon>Viridiplantae</taxon>
        <taxon>Chlorophyta</taxon>
        <taxon>core chlorophytes</taxon>
        <taxon>Trebouxiophyceae</taxon>
        <taxon>Chlorellales</taxon>
        <taxon>Chlorellaceae</taxon>
        <taxon>Chlorella clade</taxon>
        <taxon>Chlorella</taxon>
    </lineage>
</organism>
<evidence type="ECO:0000313" key="7">
    <source>
        <dbReference type="Proteomes" id="UP000008141"/>
    </source>
</evidence>
<dbReference type="SMART" id="SM00450">
    <property type="entry name" value="RHOD"/>
    <property type="match status" value="2"/>
</dbReference>
<dbReference type="CDD" id="cd01448">
    <property type="entry name" value="TST_Repeat_1"/>
    <property type="match status" value="1"/>
</dbReference>
<feature type="domain" description="Rhodanese" evidence="5">
    <location>
        <begin position="25"/>
        <end position="142"/>
    </location>
</feature>
<keyword evidence="7" id="KW-1185">Reference proteome</keyword>
<dbReference type="InParanoid" id="E1ZQB1"/>
<evidence type="ECO:0000256" key="1">
    <source>
        <dbReference type="ARBA" id="ARBA00022679"/>
    </source>
</evidence>
<evidence type="ECO:0000256" key="3">
    <source>
        <dbReference type="RuleBase" id="RU000507"/>
    </source>
</evidence>
<dbReference type="PROSITE" id="PS00683">
    <property type="entry name" value="RHODANESE_2"/>
    <property type="match status" value="1"/>
</dbReference>
<dbReference type="Pfam" id="PF00581">
    <property type="entry name" value="Rhodanese"/>
    <property type="match status" value="2"/>
</dbReference>
<feature type="region of interest" description="Disordered" evidence="4">
    <location>
        <begin position="188"/>
        <end position="225"/>
    </location>
</feature>
<evidence type="ECO:0000256" key="2">
    <source>
        <dbReference type="ARBA" id="ARBA00022737"/>
    </source>
</evidence>
<dbReference type="OrthoDB" id="270167at2759"/>
<dbReference type="CDD" id="cd01449">
    <property type="entry name" value="TST_Repeat_2"/>
    <property type="match status" value="1"/>
</dbReference>
<dbReference type="GO" id="GO:0005739">
    <property type="term" value="C:mitochondrion"/>
    <property type="evidence" value="ECO:0007669"/>
    <property type="project" value="TreeGrafter"/>
</dbReference>
<dbReference type="FunFam" id="3.40.250.10:FF:000001">
    <property type="entry name" value="Sulfurtransferase"/>
    <property type="match status" value="1"/>
</dbReference>
<dbReference type="KEGG" id="cvr:CHLNCDRAFT_37095"/>
<dbReference type="STRING" id="554065.E1ZQB1"/>
<dbReference type="FunCoup" id="E1ZQB1">
    <property type="interactions" value="1669"/>
</dbReference>
<gene>
    <name evidence="6" type="ORF">CHLNCDRAFT_37095</name>
</gene>
<dbReference type="PANTHER" id="PTHR11364">
    <property type="entry name" value="THIOSULFATE SULFERTANSFERASE"/>
    <property type="match status" value="1"/>
</dbReference>
<evidence type="ECO:0000313" key="6">
    <source>
        <dbReference type="EMBL" id="EFN51993.1"/>
    </source>
</evidence>
<dbReference type="InterPro" id="IPR045078">
    <property type="entry name" value="TST/MPST-like"/>
</dbReference>